<reference evidence="2 3" key="1">
    <citation type="submission" date="2020-08" db="EMBL/GenBank/DDBJ databases">
        <title>Sequencing the genomes of 1000 actinobacteria strains.</title>
        <authorList>
            <person name="Klenk H.-P."/>
        </authorList>
    </citation>
    <scope>NUCLEOTIDE SEQUENCE [LARGE SCALE GENOMIC DNA]</scope>
    <source>
        <strain evidence="2 3">DSM 41654</strain>
    </source>
</reference>
<evidence type="ECO:0000313" key="3">
    <source>
        <dbReference type="Proteomes" id="UP000540506"/>
    </source>
</evidence>
<proteinExistence type="predicted"/>
<dbReference type="AlphaFoldDB" id="A0A7W7R702"/>
<dbReference type="EMBL" id="JACHJV010000001">
    <property type="protein sequence ID" value="MBB4926419.1"/>
    <property type="molecule type" value="Genomic_DNA"/>
</dbReference>
<sequence>MTVDPMPIDPERGDEVVALLHSLGAAEIEHPGGTLLAHLRRVRAILAGWGARPELQLAGLCHACYGTDGFATALLPPDAPARAELARLIGAAAEEIVYRYASCDRKASYATLPHADGAFHDRFAGTAFVPSPQQRRDFAELTVANELDLLQVSPEVRARWGEALGRLFTSLRPLLSSPAWQAVEQTLGGQLPAQPAHQVRQGRQ</sequence>
<keyword evidence="3" id="KW-1185">Reference proteome</keyword>
<comment type="caution">
    <text evidence="2">The sequence shown here is derived from an EMBL/GenBank/DDBJ whole genome shotgun (WGS) entry which is preliminary data.</text>
</comment>
<dbReference type="Pfam" id="PF20680">
    <property type="entry name" value="DUF6817"/>
    <property type="match status" value="1"/>
</dbReference>
<dbReference type="InterPro" id="IPR049202">
    <property type="entry name" value="DUF6817"/>
</dbReference>
<evidence type="ECO:0000259" key="1">
    <source>
        <dbReference type="Pfam" id="PF20680"/>
    </source>
</evidence>
<name>A0A7W7R702_KITKI</name>
<feature type="domain" description="DUF6817" evidence="1">
    <location>
        <begin position="20"/>
        <end position="105"/>
    </location>
</feature>
<accession>A0A7W7R702</accession>
<gene>
    <name evidence="2" type="ORF">FHR34_005412</name>
</gene>
<protein>
    <recommendedName>
        <fullName evidence="1">DUF6817 domain-containing protein</fullName>
    </recommendedName>
</protein>
<evidence type="ECO:0000313" key="2">
    <source>
        <dbReference type="EMBL" id="MBB4926419.1"/>
    </source>
</evidence>
<organism evidence="2 3">
    <name type="scientific">Kitasatospora kifunensis</name>
    <name type="common">Streptomyces kifunensis</name>
    <dbReference type="NCBI Taxonomy" id="58351"/>
    <lineage>
        <taxon>Bacteria</taxon>
        <taxon>Bacillati</taxon>
        <taxon>Actinomycetota</taxon>
        <taxon>Actinomycetes</taxon>
        <taxon>Kitasatosporales</taxon>
        <taxon>Streptomycetaceae</taxon>
        <taxon>Kitasatospora</taxon>
    </lineage>
</organism>
<dbReference type="Proteomes" id="UP000540506">
    <property type="component" value="Unassembled WGS sequence"/>
</dbReference>